<gene>
    <name evidence="6" type="ORF">FG383_16445</name>
</gene>
<comment type="subcellular location">
    <subcellularLocation>
        <location evidence="1">Bacterial microcompartment</location>
    </subcellularLocation>
</comment>
<evidence type="ECO:0000259" key="5">
    <source>
        <dbReference type="PROSITE" id="PS51930"/>
    </source>
</evidence>
<dbReference type="InterPro" id="IPR050575">
    <property type="entry name" value="BMC_shell"/>
</dbReference>
<dbReference type="InterPro" id="IPR000249">
    <property type="entry name" value="BMC_dom"/>
</dbReference>
<evidence type="ECO:0000313" key="6">
    <source>
        <dbReference type="EMBL" id="TQR08741.1"/>
    </source>
</evidence>
<dbReference type="AlphaFoldDB" id="A0A544SU36"/>
<name>A0A544SU36_9BACI</name>
<comment type="caution">
    <text evidence="6">The sequence shown here is derived from an EMBL/GenBank/DDBJ whole genome shotgun (WGS) entry which is preliminary data.</text>
</comment>
<keyword evidence="7" id="KW-1185">Reference proteome</keyword>
<keyword evidence="2" id="KW-1283">Bacterial microcompartment</keyword>
<dbReference type="OrthoDB" id="9812608at2"/>
<dbReference type="EMBL" id="VDGG01000043">
    <property type="protein sequence ID" value="TQR08741.1"/>
    <property type="molecule type" value="Genomic_DNA"/>
</dbReference>
<dbReference type="GO" id="GO:0031469">
    <property type="term" value="C:bacterial microcompartment"/>
    <property type="evidence" value="ECO:0007669"/>
    <property type="project" value="UniProtKB-SubCell"/>
</dbReference>
<dbReference type="PANTHER" id="PTHR33941">
    <property type="entry name" value="PROPANEDIOL UTILIZATION PROTEIN PDUA"/>
    <property type="match status" value="1"/>
</dbReference>
<dbReference type="Pfam" id="PF00936">
    <property type="entry name" value="BMC"/>
    <property type="match status" value="1"/>
</dbReference>
<dbReference type="InterPro" id="IPR037233">
    <property type="entry name" value="CcmK-like_sf"/>
</dbReference>
<feature type="domain" description="BMC" evidence="5">
    <location>
        <begin position="4"/>
        <end position="88"/>
    </location>
</feature>
<comment type="similarity">
    <text evidence="3">Belongs to the bacterial microcompartments protein family.</text>
</comment>
<dbReference type="CDD" id="cd07045">
    <property type="entry name" value="BMC_CcmK_like"/>
    <property type="match status" value="1"/>
</dbReference>
<evidence type="ECO:0000256" key="1">
    <source>
        <dbReference type="ARBA" id="ARBA00024322"/>
    </source>
</evidence>
<organism evidence="6 7">
    <name type="scientific">Psychrobacillus soli</name>
    <dbReference type="NCBI Taxonomy" id="1543965"/>
    <lineage>
        <taxon>Bacteria</taxon>
        <taxon>Bacillati</taxon>
        <taxon>Bacillota</taxon>
        <taxon>Bacilli</taxon>
        <taxon>Bacillales</taxon>
        <taxon>Bacillaceae</taxon>
        <taxon>Psychrobacillus</taxon>
    </lineage>
</organism>
<accession>A0A544SU36</accession>
<evidence type="ECO:0000256" key="3">
    <source>
        <dbReference type="PROSITE-ProRule" id="PRU01278"/>
    </source>
</evidence>
<dbReference type="Proteomes" id="UP000318937">
    <property type="component" value="Unassembled WGS sequence"/>
</dbReference>
<feature type="compositionally biased region" description="Polar residues" evidence="4">
    <location>
        <begin position="102"/>
        <end position="120"/>
    </location>
</feature>
<dbReference type="PROSITE" id="PS51930">
    <property type="entry name" value="BMC_2"/>
    <property type="match status" value="1"/>
</dbReference>
<protein>
    <submittedName>
        <fullName evidence="6">BMC domain-containing protein</fullName>
    </submittedName>
</protein>
<evidence type="ECO:0000256" key="4">
    <source>
        <dbReference type="SAM" id="MobiDB-lite"/>
    </source>
</evidence>
<proteinExistence type="inferred from homology"/>
<evidence type="ECO:0000256" key="2">
    <source>
        <dbReference type="ARBA" id="ARBA00024446"/>
    </source>
</evidence>
<dbReference type="InterPro" id="IPR044872">
    <property type="entry name" value="CcmK/CsoS1_BMC"/>
</dbReference>
<sequence>MNESIGLVETIGLAISIYIADAMLKASNVHLVNQTTVDVALVTVVVRGDVSSVQAAVEIGEEIAKRANSFVSSKVIANPDTSTAKLASEITKSNTVGTHILSQNIKQTSSSKEKNTQTPLANPKLVESIDEKLDSPPIHINKSE</sequence>
<dbReference type="Gene3D" id="3.30.70.1710">
    <property type="match status" value="1"/>
</dbReference>
<dbReference type="SMART" id="SM00877">
    <property type="entry name" value="BMC"/>
    <property type="match status" value="1"/>
</dbReference>
<feature type="region of interest" description="Disordered" evidence="4">
    <location>
        <begin position="102"/>
        <end position="144"/>
    </location>
</feature>
<dbReference type="RefSeq" id="WP_142608485.1">
    <property type="nucleotide sequence ID" value="NZ_VDGG01000043.1"/>
</dbReference>
<dbReference type="SUPFAM" id="SSF143414">
    <property type="entry name" value="CcmK-like"/>
    <property type="match status" value="1"/>
</dbReference>
<dbReference type="PANTHER" id="PTHR33941:SF11">
    <property type="entry name" value="BACTERIAL MICROCOMPARTMENT SHELL PROTEIN PDUJ"/>
    <property type="match status" value="1"/>
</dbReference>
<evidence type="ECO:0000313" key="7">
    <source>
        <dbReference type="Proteomes" id="UP000318937"/>
    </source>
</evidence>
<reference evidence="6 7" key="1">
    <citation type="submission" date="2019-05" db="EMBL/GenBank/DDBJ databases">
        <title>Psychrobacillus vulpis sp. nov., a new species isolated from feces of a red fox that inhabits in The Tablas de Daimiel Natural Park, Albacete, Spain.</title>
        <authorList>
            <person name="Rodriguez M."/>
            <person name="Reina J.C."/>
            <person name="Bejar V."/>
            <person name="Llamas I."/>
        </authorList>
    </citation>
    <scope>NUCLEOTIDE SEQUENCE [LARGE SCALE GENOMIC DNA]</scope>
    <source>
        <strain evidence="6 7">NHI-2</strain>
    </source>
</reference>